<dbReference type="OrthoDB" id="507104at2"/>
<keyword evidence="3" id="KW-1185">Reference proteome</keyword>
<name>A0A1Z4LYS6_9CYAN</name>
<proteinExistence type="predicted"/>
<dbReference type="NCBIfam" id="TIGR02595">
    <property type="entry name" value="PEP_CTERM"/>
    <property type="match status" value="1"/>
</dbReference>
<accession>A0A1Z4LYS6</accession>
<feature type="signal peptide" evidence="1">
    <location>
        <begin position="1"/>
        <end position="29"/>
    </location>
</feature>
<keyword evidence="1" id="KW-0732">Signal</keyword>
<dbReference type="AlphaFoldDB" id="A0A1Z4LYS6"/>
<feature type="chain" id="PRO_5012057419" description="PEP-CTERM protein-sorting domain-containing protein" evidence="1">
    <location>
        <begin position="30"/>
        <end position="297"/>
    </location>
</feature>
<dbReference type="InterPro" id="IPR013424">
    <property type="entry name" value="Ice-binding_C"/>
</dbReference>
<evidence type="ECO:0008006" key="4">
    <source>
        <dbReference type="Google" id="ProtNLM"/>
    </source>
</evidence>
<dbReference type="Proteomes" id="UP000218418">
    <property type="component" value="Chromosome"/>
</dbReference>
<evidence type="ECO:0000313" key="2">
    <source>
        <dbReference type="EMBL" id="BAY86268.1"/>
    </source>
</evidence>
<reference evidence="2 3" key="1">
    <citation type="submission" date="2017-06" db="EMBL/GenBank/DDBJ databases">
        <title>Genome sequencing of cyanobaciteial culture collection at National Institute for Environmental Studies (NIES).</title>
        <authorList>
            <person name="Hirose Y."/>
            <person name="Shimura Y."/>
            <person name="Fujisawa T."/>
            <person name="Nakamura Y."/>
            <person name="Kawachi M."/>
        </authorList>
    </citation>
    <scope>NUCLEOTIDE SEQUENCE [LARGE SCALE GENOMIC DNA]</scope>
    <source>
        <strain evidence="2 3">NIES-267</strain>
    </source>
</reference>
<dbReference type="EMBL" id="AP018227">
    <property type="protein sequence ID" value="BAY86268.1"/>
    <property type="molecule type" value="Genomic_DNA"/>
</dbReference>
<evidence type="ECO:0000313" key="3">
    <source>
        <dbReference type="Proteomes" id="UP000218418"/>
    </source>
</evidence>
<protein>
    <recommendedName>
        <fullName evidence="4">PEP-CTERM protein-sorting domain-containing protein</fullName>
    </recommendedName>
</protein>
<evidence type="ECO:0000256" key="1">
    <source>
        <dbReference type="SAM" id="SignalP"/>
    </source>
</evidence>
<organism evidence="2 3">
    <name type="scientific">Calothrix parasitica NIES-267</name>
    <dbReference type="NCBI Taxonomy" id="1973488"/>
    <lineage>
        <taxon>Bacteria</taxon>
        <taxon>Bacillati</taxon>
        <taxon>Cyanobacteriota</taxon>
        <taxon>Cyanophyceae</taxon>
        <taxon>Nostocales</taxon>
        <taxon>Calotrichaceae</taxon>
        <taxon>Calothrix</taxon>
    </lineage>
</organism>
<gene>
    <name evidence="2" type="ORF">NIES267_57740</name>
</gene>
<sequence>MLNIKKLSTISISTLITLLGAFGNNSAQAVSLTNQYTTVKKDVVIDFDENVGVGKNPLKRGGQKLDNLWADYGLEMDSSVKELWLYDSSCRPKAKGKPRGVSTNGFTNICTGDDPDLATGKGKYKAKNNQWIKYDSPDQGNVLIIQENKGQPDDYANRNNPGTISFNFTDEMGVDFNNIGLLDFDDPGQPIFNFTFIDDTTQQFQFGLDADENDPMVTLLSKDWDGNALKGDNSLREYEFNFSQNIKQLDITLPGSGAVTYLDYERTIKRKVPEPTSILSLLFGTAAVATIKRKRSS</sequence>